<evidence type="ECO:0000313" key="2">
    <source>
        <dbReference type="EMBL" id="CRZ07172.1"/>
    </source>
</evidence>
<dbReference type="EMBL" id="HACM01006736">
    <property type="protein sequence ID" value="CRZ07178.1"/>
    <property type="molecule type" value="Transcribed_RNA"/>
</dbReference>
<protein>
    <submittedName>
        <fullName evidence="2">Uncharacterized protein</fullName>
    </submittedName>
</protein>
<name>A0A0H5QZN6_9EUKA</name>
<sequence>MPRLRSRKRTAAAVAARRRQGNLLVETNQEHESMHLVEDVCSSDSHTSASEGSSQSSLTETTSDETDKGNEHEEVDRPAIRPLGQIVLKRDTQETVNAQFAEEKLNGERIFP</sequence>
<feature type="region of interest" description="Disordered" evidence="1">
    <location>
        <begin position="40"/>
        <end position="88"/>
    </location>
</feature>
<organism evidence="2">
    <name type="scientific">Spongospora subterranea</name>
    <dbReference type="NCBI Taxonomy" id="70186"/>
    <lineage>
        <taxon>Eukaryota</taxon>
        <taxon>Sar</taxon>
        <taxon>Rhizaria</taxon>
        <taxon>Endomyxa</taxon>
        <taxon>Phytomyxea</taxon>
        <taxon>Plasmodiophorida</taxon>
        <taxon>Plasmodiophoridae</taxon>
        <taxon>Spongospora</taxon>
    </lineage>
</organism>
<reference evidence="2" key="1">
    <citation type="submission" date="2015-04" db="EMBL/GenBank/DDBJ databases">
        <title>The genome sequence of the plant pathogenic Rhizarian Plasmodiophora brassicae reveals insights in its biotrophic life cycle and the origin of chitin synthesis.</title>
        <authorList>
            <person name="Schwelm A."/>
            <person name="Fogelqvist J."/>
            <person name="Knaust A."/>
            <person name="Julke S."/>
            <person name="Lilja T."/>
            <person name="Dhandapani V."/>
            <person name="Bonilla-Rosso G."/>
            <person name="Karlsson M."/>
            <person name="Shevchenko A."/>
            <person name="Choi S.R."/>
            <person name="Kim H.G."/>
            <person name="Park J.Y."/>
            <person name="Lim Y.P."/>
            <person name="Ludwig-Muller J."/>
            <person name="Dixelius C."/>
        </authorList>
    </citation>
    <scope>NUCLEOTIDE SEQUENCE</scope>
    <source>
        <tissue evidence="2">Potato root galls</tissue>
    </source>
</reference>
<dbReference type="EMBL" id="HACM01006732">
    <property type="protein sequence ID" value="CRZ07174.1"/>
    <property type="molecule type" value="Transcribed_RNA"/>
</dbReference>
<evidence type="ECO:0000256" key="1">
    <source>
        <dbReference type="SAM" id="MobiDB-lite"/>
    </source>
</evidence>
<feature type="compositionally biased region" description="Low complexity" evidence="1">
    <location>
        <begin position="45"/>
        <end position="61"/>
    </location>
</feature>
<feature type="compositionally biased region" description="Basic and acidic residues" evidence="1">
    <location>
        <begin position="65"/>
        <end position="79"/>
    </location>
</feature>
<dbReference type="AlphaFoldDB" id="A0A0H5QZN6"/>
<dbReference type="EMBL" id="HACM01006726">
    <property type="protein sequence ID" value="CRZ07168.1"/>
    <property type="molecule type" value="Transcribed_RNA"/>
</dbReference>
<proteinExistence type="predicted"/>
<dbReference type="EMBL" id="HACM01006730">
    <property type="protein sequence ID" value="CRZ07172.1"/>
    <property type="molecule type" value="Transcribed_RNA"/>
</dbReference>
<accession>A0A0H5QZN6</accession>